<dbReference type="Proteomes" id="UP000217763">
    <property type="component" value="Chromosome"/>
</dbReference>
<dbReference type="Pfam" id="PF21929">
    <property type="entry name" value="GpP_4th"/>
    <property type="match status" value="1"/>
</dbReference>
<name>A0A291HQB3_9GAMM</name>
<dbReference type="AlphaFoldDB" id="A0A291HQB3"/>
<keyword evidence="6" id="KW-1185">Reference proteome</keyword>
<dbReference type="Pfam" id="PF21683">
    <property type="entry name" value="GpP-like_1st"/>
    <property type="match status" value="1"/>
</dbReference>
<organism evidence="4 6">
    <name type="scientific">Zobellella denitrificans</name>
    <dbReference type="NCBI Taxonomy" id="347534"/>
    <lineage>
        <taxon>Bacteria</taxon>
        <taxon>Pseudomonadati</taxon>
        <taxon>Pseudomonadota</taxon>
        <taxon>Gammaproteobacteria</taxon>
        <taxon>Aeromonadales</taxon>
        <taxon>Aeromonadaceae</taxon>
        <taxon>Zobellella</taxon>
    </lineage>
</organism>
<dbReference type="EMBL" id="CP012621">
    <property type="protein sequence ID" value="ATG74324.1"/>
    <property type="molecule type" value="Genomic_DNA"/>
</dbReference>
<dbReference type="Gene3D" id="2.30.300.10">
    <property type="entry name" value="Baseplate protein-like domain - beta roll fold"/>
    <property type="match status" value="1"/>
</dbReference>
<dbReference type="InterPro" id="IPR023399">
    <property type="entry name" value="Baseplate-like_2-layer_sand"/>
</dbReference>
<dbReference type="KEGG" id="zdf:AN401_11000"/>
<sequence>MEAVELFLGGRIFSGWESVRLSRSLEAMAGQFSLGVSLRPGDQAGQLGAGRPMRLTIGGETVITGYVDEIERLTEAKARTIRLSGRDKTGDLVDCAAIHASGQWRSRPLAAIAADLCRPFGVAVRWEVSDPAAAKAFAQWQLEPGETVYENLARAARHRGVLVTSTPTGELLFTQAGSEVLETALVLGDNLLRIEAKDSWKDRFSLWRLLGDSAAGGGEWGEELDAEQTTAVRVDLTDPAIDRYRPTVLLADDNLDGGGGQARVRFEQRRAMAHGQPVRARVQGWRHGQGLWLPNVQVRVQAPEAGHPDSTLLVTAVELGLDDEEGTVADLTLMPRAGFDVLAQPERVAQREEELWL</sequence>
<dbReference type="InterPro" id="IPR053982">
    <property type="entry name" value="Gp44/GpP-like_C"/>
</dbReference>
<evidence type="ECO:0000259" key="3">
    <source>
        <dbReference type="Pfam" id="PF22255"/>
    </source>
</evidence>
<dbReference type="Gene3D" id="3.55.50.10">
    <property type="entry name" value="Baseplate protein-like domains"/>
    <property type="match status" value="1"/>
</dbReference>
<dbReference type="EMBL" id="CP012621">
    <property type="protein sequence ID" value="ATG74446.1"/>
    <property type="molecule type" value="Genomic_DNA"/>
</dbReference>
<reference evidence="4" key="1">
    <citation type="submission" date="2015-09" db="EMBL/GenBank/DDBJ databases">
        <authorList>
            <person name="Jackson K.R."/>
            <person name="Lunt B.L."/>
            <person name="Fisher J.N.B."/>
            <person name="Gardner A.V."/>
            <person name="Bailey M.E."/>
            <person name="Deus L.M."/>
            <person name="Earl A.S."/>
            <person name="Gibby P.D."/>
            <person name="Hartmann K.A."/>
            <person name="Liu J.E."/>
            <person name="Manci A.M."/>
            <person name="Nielsen D.A."/>
            <person name="Solomon M.B."/>
            <person name="Breakwell D.P."/>
            <person name="Burnett S.H."/>
            <person name="Grose J.H."/>
        </authorList>
    </citation>
    <scope>NUCLEOTIDE SEQUENCE [LARGE SCALE GENOMIC DNA]</scope>
    <source>
        <strain evidence="4">F13-1</strain>
    </source>
</reference>
<dbReference type="PIRSF" id="PIRSF004440">
    <property type="entry name" value="GpP"/>
    <property type="match status" value="1"/>
</dbReference>
<evidence type="ECO:0008006" key="7">
    <source>
        <dbReference type="Google" id="ProtNLM"/>
    </source>
</evidence>
<proteinExistence type="predicted"/>
<dbReference type="KEGG" id="zdf:AN401_11760"/>
<dbReference type="InterPro" id="IPR049354">
    <property type="entry name" value="GpP-like_N"/>
</dbReference>
<dbReference type="SUPFAM" id="SSF69279">
    <property type="entry name" value="Phage tail proteins"/>
    <property type="match status" value="2"/>
</dbReference>
<feature type="domain" description="Baseplate hub protein gp44/GpP-like C-terminal" evidence="2">
    <location>
        <begin position="261"/>
        <end position="340"/>
    </location>
</feature>
<dbReference type="Gene3D" id="3.30.1920.10">
    <property type="entry name" value="Baseplate protein-like domains - 2 layer sandwich fold"/>
    <property type="match status" value="1"/>
</dbReference>
<dbReference type="InterPro" id="IPR026276">
    <property type="entry name" value="Baseplate_GpP"/>
</dbReference>
<reference evidence="6" key="2">
    <citation type="submission" date="2015-09" db="EMBL/GenBank/DDBJ databases">
        <authorList>
            <person name="Shao Z."/>
            <person name="Wang L."/>
        </authorList>
    </citation>
    <scope>NUCLEOTIDE SEQUENCE [LARGE SCALE GENOMIC DNA]</scope>
    <source>
        <strain evidence="6">F13-1</strain>
    </source>
</reference>
<dbReference type="InterPro" id="IPR053981">
    <property type="entry name" value="Gp44/GpP-like_2nd"/>
</dbReference>
<evidence type="ECO:0000259" key="1">
    <source>
        <dbReference type="Pfam" id="PF21683"/>
    </source>
</evidence>
<feature type="domain" description="Baseplate hub protein gp44/GpP-like second" evidence="3">
    <location>
        <begin position="89"/>
        <end position="175"/>
    </location>
</feature>
<evidence type="ECO:0000259" key="2">
    <source>
        <dbReference type="Pfam" id="PF21929"/>
    </source>
</evidence>
<dbReference type="RefSeq" id="WP_198401720.1">
    <property type="nucleotide sequence ID" value="NZ_CP012621.1"/>
</dbReference>
<evidence type="ECO:0000313" key="5">
    <source>
        <dbReference type="EMBL" id="ATG74446.1"/>
    </source>
</evidence>
<gene>
    <name evidence="4" type="ORF">AN401_11000</name>
    <name evidence="5" type="ORF">AN401_11760</name>
</gene>
<dbReference type="Pfam" id="PF22255">
    <property type="entry name" value="Gp44-like_2nd"/>
    <property type="match status" value="1"/>
</dbReference>
<protein>
    <recommendedName>
        <fullName evidence="7">Phage tail protein</fullName>
    </recommendedName>
</protein>
<accession>A0A291HQB3</accession>
<evidence type="ECO:0000313" key="6">
    <source>
        <dbReference type="Proteomes" id="UP000217763"/>
    </source>
</evidence>
<feature type="domain" description="Baseplate hub protein gp44-like N-terminal" evidence="1">
    <location>
        <begin position="4"/>
        <end position="87"/>
    </location>
</feature>
<evidence type="ECO:0000313" key="4">
    <source>
        <dbReference type="EMBL" id="ATG74324.1"/>
    </source>
</evidence>